<dbReference type="EMBL" id="BPQB01000015">
    <property type="protein sequence ID" value="GJE90188.1"/>
    <property type="molecule type" value="Genomic_DNA"/>
</dbReference>
<reference evidence="2 3" key="1">
    <citation type="submission" date="2021-08" db="EMBL/GenBank/DDBJ databases">
        <title>Draft Genome Sequence of Phanerochaete sordida strain YK-624.</title>
        <authorList>
            <person name="Mori T."/>
            <person name="Dohra H."/>
            <person name="Suzuki T."/>
            <person name="Kawagishi H."/>
            <person name="Hirai H."/>
        </authorList>
    </citation>
    <scope>NUCLEOTIDE SEQUENCE [LARGE SCALE GENOMIC DNA]</scope>
    <source>
        <strain evidence="2 3">YK-624</strain>
    </source>
</reference>
<feature type="compositionally biased region" description="Low complexity" evidence="1">
    <location>
        <begin position="42"/>
        <end position="59"/>
    </location>
</feature>
<evidence type="ECO:0000256" key="1">
    <source>
        <dbReference type="SAM" id="MobiDB-lite"/>
    </source>
</evidence>
<evidence type="ECO:0000313" key="2">
    <source>
        <dbReference type="EMBL" id="GJE90188.1"/>
    </source>
</evidence>
<accession>A0A9P3G8D8</accession>
<comment type="caution">
    <text evidence="2">The sequence shown here is derived from an EMBL/GenBank/DDBJ whole genome shotgun (WGS) entry which is preliminary data.</text>
</comment>
<organism evidence="2 3">
    <name type="scientific">Phanerochaete sordida</name>
    <dbReference type="NCBI Taxonomy" id="48140"/>
    <lineage>
        <taxon>Eukaryota</taxon>
        <taxon>Fungi</taxon>
        <taxon>Dikarya</taxon>
        <taxon>Basidiomycota</taxon>
        <taxon>Agaricomycotina</taxon>
        <taxon>Agaricomycetes</taxon>
        <taxon>Polyporales</taxon>
        <taxon>Phanerochaetaceae</taxon>
        <taxon>Phanerochaete</taxon>
    </lineage>
</organism>
<proteinExistence type="predicted"/>
<dbReference type="AlphaFoldDB" id="A0A9P3G8D8"/>
<dbReference type="Proteomes" id="UP000703269">
    <property type="component" value="Unassembled WGS sequence"/>
</dbReference>
<keyword evidence="3" id="KW-1185">Reference proteome</keyword>
<sequence length="66" mass="6674">MGPKNQAGSAGFHDALLSSPVAPKNSKRWASAKDVAPPTPLPASGSSPKPLSLLGGLKAAVKKKKK</sequence>
<evidence type="ECO:0000313" key="3">
    <source>
        <dbReference type="Proteomes" id="UP000703269"/>
    </source>
</evidence>
<name>A0A9P3G8D8_9APHY</name>
<gene>
    <name evidence="2" type="ORF">PsYK624_063140</name>
</gene>
<feature type="region of interest" description="Disordered" evidence="1">
    <location>
        <begin position="1"/>
        <end position="66"/>
    </location>
</feature>
<protein>
    <submittedName>
        <fullName evidence="2">Uncharacterized protein</fullName>
    </submittedName>
</protein>